<dbReference type="RefSeq" id="WP_179262248.1">
    <property type="nucleotide sequence ID" value="NZ_CP058601.1"/>
</dbReference>
<gene>
    <name evidence="1" type="ORF">HYG82_15070</name>
</gene>
<proteinExistence type="predicted"/>
<evidence type="ECO:0000313" key="1">
    <source>
        <dbReference type="EMBL" id="QLG50083.1"/>
    </source>
</evidence>
<dbReference type="KEGG" id="haly:HYG82_15070"/>
<dbReference type="GeneID" id="56034639"/>
<dbReference type="EMBL" id="CP058601">
    <property type="protein sequence ID" value="QLG50083.1"/>
    <property type="molecule type" value="Genomic_DNA"/>
</dbReference>
<dbReference type="Proteomes" id="UP000509241">
    <property type="component" value="Chromosome"/>
</dbReference>
<name>A0A7D5K7K8_9EURY</name>
<sequence>MQLDSVNAQGPTRREYVTYGGSAVVGSVLAGCTGSGTSGPSLADGGAGGDSSYTVTMEPIGEVKFDSVPETWIPYTGDYDDMGVALGTSIVNGAS</sequence>
<accession>A0A7D5K7K8</accession>
<protein>
    <submittedName>
        <fullName evidence="1">Uncharacterized protein</fullName>
    </submittedName>
</protein>
<dbReference type="AlphaFoldDB" id="A0A7D5K7K8"/>
<organism evidence="1 2">
    <name type="scientific">Natrinema halophilum</name>
    <dbReference type="NCBI Taxonomy" id="1699371"/>
    <lineage>
        <taxon>Archaea</taxon>
        <taxon>Methanobacteriati</taxon>
        <taxon>Methanobacteriota</taxon>
        <taxon>Stenosarchaea group</taxon>
        <taxon>Halobacteria</taxon>
        <taxon>Halobacteriales</taxon>
        <taxon>Natrialbaceae</taxon>
        <taxon>Natrinema</taxon>
    </lineage>
</organism>
<evidence type="ECO:0000313" key="2">
    <source>
        <dbReference type="Proteomes" id="UP000509241"/>
    </source>
</evidence>
<reference evidence="1 2" key="1">
    <citation type="submission" date="2020-07" db="EMBL/GenBank/DDBJ databases">
        <authorList>
            <person name="Cui H."/>
        </authorList>
    </citation>
    <scope>NUCLEOTIDE SEQUENCE [LARGE SCALE GENOMIC DNA]</scope>
    <source>
        <strain evidence="1 2">YPL8</strain>
    </source>
</reference>
<keyword evidence="2" id="KW-1185">Reference proteome</keyword>